<organism evidence="1 2">
    <name type="scientific">Sphingomonas koreensis</name>
    <dbReference type="NCBI Taxonomy" id="93064"/>
    <lineage>
        <taxon>Bacteria</taxon>
        <taxon>Pseudomonadati</taxon>
        <taxon>Pseudomonadota</taxon>
        <taxon>Alphaproteobacteria</taxon>
        <taxon>Sphingomonadales</taxon>
        <taxon>Sphingomonadaceae</taxon>
        <taxon>Sphingomonas</taxon>
    </lineage>
</organism>
<dbReference type="AlphaFoldDB" id="A0A430G2D1"/>
<dbReference type="Gene3D" id="3.40.50.300">
    <property type="entry name" value="P-loop containing nucleotide triphosphate hydrolases"/>
    <property type="match status" value="1"/>
</dbReference>
<accession>A0A430G2D1</accession>
<proteinExistence type="predicted"/>
<comment type="caution">
    <text evidence="1">The sequence shown here is derived from an EMBL/GenBank/DDBJ whole genome shotgun (WGS) entry which is preliminary data.</text>
</comment>
<sequence>MLNADPELALIEDIASFTHDPVGYVHFAFPWESDRLPEKGPRAWQHDTLNIIGEHLSNPETRFDPLRIAVASGHGIGKSALISMIAAWGLDTCEDCKVVVTANTEPQLRTKTMPEISKWRKLSITSHWFKVNAQSIVSLEKGRSDQWRLDAVTWSKENTEAFAGLHNKGKRIIVIYDEASGIDDKVWEVTLGALTDEETEIIWIAFGNPTKNTGEFRWCFGKNRALWKTRQIDSRTVEGTNKTYLSSLVVAYGIGSDIVKVRVLGQFPSASSMQFIGSDVVEAARVRPVPKGLLSDPLIFGVDCARFGGDHSTLAIRCGKDARTRPWKRWHQIDSMTVAGDVMLEAQMWKPDAIFVDVGNIGGGVIDRLRQLGARNVIEVHFGGTGGTVEWASGVHIATQNKRAQMWASMRAWLRGGGVIPDEQVIEDDLTGIEYAYSGEGETEIVLEKKKHMKARGLASPDDGDALACTFAFPVAPRTAARRDPANYIAGNPSNYDRFAELDQ</sequence>
<dbReference type="EMBL" id="QQYZ01000011">
    <property type="protein sequence ID" value="RSY83128.1"/>
    <property type="molecule type" value="Genomic_DNA"/>
</dbReference>
<name>A0A430G2D1_9SPHN</name>
<dbReference type="RefSeq" id="WP_126004701.1">
    <property type="nucleotide sequence ID" value="NZ_QQYZ01000011.1"/>
</dbReference>
<protein>
    <submittedName>
        <fullName evidence="1">Terminase</fullName>
    </submittedName>
</protein>
<dbReference type="Proteomes" id="UP000287746">
    <property type="component" value="Unassembled WGS sequence"/>
</dbReference>
<dbReference type="Gene3D" id="3.30.420.240">
    <property type="match status" value="1"/>
</dbReference>
<evidence type="ECO:0000313" key="2">
    <source>
        <dbReference type="Proteomes" id="UP000287746"/>
    </source>
</evidence>
<dbReference type="InterPro" id="IPR027417">
    <property type="entry name" value="P-loop_NTPase"/>
</dbReference>
<evidence type="ECO:0000313" key="1">
    <source>
        <dbReference type="EMBL" id="RSY83128.1"/>
    </source>
</evidence>
<gene>
    <name evidence="1" type="ORF">DAH66_12730</name>
</gene>
<reference evidence="1 2" key="1">
    <citation type="submission" date="2018-07" db="EMBL/GenBank/DDBJ databases">
        <title>Genomic and Epidemiologic Investigation of an Indolent Hospital Outbreak.</title>
        <authorList>
            <person name="Johnson R.C."/>
            <person name="Deming C."/>
            <person name="Conlan S."/>
            <person name="Zellmer C.J."/>
            <person name="Michelin A.V."/>
            <person name="Lee-Lin S."/>
            <person name="Thomas P.J."/>
            <person name="Park M."/>
            <person name="Weingarten R.A."/>
            <person name="Less J."/>
            <person name="Dekker J.P."/>
            <person name="Frank K.M."/>
            <person name="Musser K.A."/>
            <person name="Mcquiston J.R."/>
            <person name="Henderson D.K."/>
            <person name="Lau A.F."/>
            <person name="Palmore T.N."/>
            <person name="Segre J.A."/>
        </authorList>
    </citation>
    <scope>NUCLEOTIDE SEQUENCE [LARGE SCALE GENOMIC DNA]</scope>
    <source>
        <strain evidence="1 2">SK-CDC1_0717</strain>
    </source>
</reference>